<proteinExistence type="predicted"/>
<reference evidence="1" key="1">
    <citation type="submission" date="2018-01" db="EMBL/GenBank/DDBJ databases">
        <authorList>
            <person name="Krukenberg V."/>
        </authorList>
    </citation>
    <scope>NUCLEOTIDE SEQUENCE</scope>
    <source>
        <strain evidence="1">E20ANME2</strain>
    </source>
</reference>
<evidence type="ECO:0000313" key="1">
    <source>
        <dbReference type="EMBL" id="PXF56791.1"/>
    </source>
</evidence>
<comment type="caution">
    <text evidence="1">The sequence shown here is derived from an EMBL/GenBank/DDBJ whole genome shotgun (WGS) entry which is preliminary data.</text>
</comment>
<name>A0AC61KYE8_9EURY</name>
<dbReference type="Proteomes" id="UP000248329">
    <property type="component" value="Unassembled WGS sequence"/>
</dbReference>
<evidence type="ECO:0000313" key="2">
    <source>
        <dbReference type="Proteomes" id="UP000248329"/>
    </source>
</evidence>
<protein>
    <submittedName>
        <fullName evidence="1">Uncharacterized protein</fullName>
    </submittedName>
</protein>
<sequence length="60" mass="7031">MEKAEQHIQSEYARNAYILPDCNDICNADMTKLAEIFRRKRNRKAARKENGSILCLDYPN</sequence>
<organism evidence="1 2">
    <name type="scientific">Candidatus Methanogaster sp</name>
    <dbReference type="NCBI Taxonomy" id="3386292"/>
    <lineage>
        <taxon>Archaea</taxon>
        <taxon>Methanobacteriati</taxon>
        <taxon>Methanobacteriota</taxon>
        <taxon>Stenosarchaea group</taxon>
        <taxon>Methanomicrobia</taxon>
        <taxon>Methanosarcinales</taxon>
        <taxon>ANME-2 cluster</taxon>
        <taxon>Candidatus Methanogasteraceae</taxon>
        <taxon>Candidatus Methanogaster</taxon>
    </lineage>
</organism>
<dbReference type="EMBL" id="PQXF01000084">
    <property type="protein sequence ID" value="PXF56791.1"/>
    <property type="molecule type" value="Genomic_DNA"/>
</dbReference>
<gene>
    <name evidence="1" type="ORF">C4B59_16370</name>
</gene>
<accession>A0AC61KYE8</accession>